<name>A0A1I0MS79_9FIRM</name>
<keyword evidence="3" id="KW-1185">Reference proteome</keyword>
<feature type="transmembrane region" description="Helical" evidence="1">
    <location>
        <begin position="331"/>
        <end position="349"/>
    </location>
</feature>
<dbReference type="OrthoDB" id="2053145at2"/>
<feature type="transmembrane region" description="Helical" evidence="1">
    <location>
        <begin position="197"/>
        <end position="216"/>
    </location>
</feature>
<keyword evidence="1" id="KW-0812">Transmembrane</keyword>
<evidence type="ECO:0000313" key="2">
    <source>
        <dbReference type="EMBL" id="SEV91241.1"/>
    </source>
</evidence>
<feature type="transmembrane region" description="Helical" evidence="1">
    <location>
        <begin position="12"/>
        <end position="32"/>
    </location>
</feature>
<feature type="transmembrane region" description="Helical" evidence="1">
    <location>
        <begin position="228"/>
        <end position="246"/>
    </location>
</feature>
<evidence type="ECO:0000313" key="3">
    <source>
        <dbReference type="Proteomes" id="UP000199701"/>
    </source>
</evidence>
<evidence type="ECO:0008006" key="4">
    <source>
        <dbReference type="Google" id="ProtNLM"/>
    </source>
</evidence>
<feature type="transmembrane region" description="Helical" evidence="1">
    <location>
        <begin position="89"/>
        <end position="110"/>
    </location>
</feature>
<feature type="transmembrane region" description="Helical" evidence="1">
    <location>
        <begin position="122"/>
        <end position="144"/>
    </location>
</feature>
<keyword evidence="1" id="KW-1133">Transmembrane helix</keyword>
<feature type="transmembrane region" description="Helical" evidence="1">
    <location>
        <begin position="361"/>
        <end position="380"/>
    </location>
</feature>
<dbReference type="RefSeq" id="WP_092450396.1">
    <property type="nucleotide sequence ID" value="NZ_FOJI01000002.1"/>
</dbReference>
<organism evidence="2 3">
    <name type="scientific">[Clostridium] fimetarium</name>
    <dbReference type="NCBI Taxonomy" id="99656"/>
    <lineage>
        <taxon>Bacteria</taxon>
        <taxon>Bacillati</taxon>
        <taxon>Bacillota</taxon>
        <taxon>Clostridia</taxon>
        <taxon>Lachnospirales</taxon>
        <taxon>Lachnospiraceae</taxon>
    </lineage>
</organism>
<evidence type="ECO:0000256" key="1">
    <source>
        <dbReference type="SAM" id="Phobius"/>
    </source>
</evidence>
<proteinExistence type="predicted"/>
<dbReference type="AlphaFoldDB" id="A0A1I0MS79"/>
<keyword evidence="1" id="KW-0472">Membrane</keyword>
<accession>A0A1I0MS79</accession>
<dbReference type="Proteomes" id="UP000199701">
    <property type="component" value="Unassembled WGS sequence"/>
</dbReference>
<sequence length="666" mass="75921">MNFRKYFSNKTEVILFILVMSQILALTFYNLFRLSYILDFDSAPALIQAVKSWEQKSLFLNDWWYTTNLGWDTSIPLAALLYGVFHKIYFAYGMANNIILYAFLYIYYRICKRIKISRTGKLVVFLLLLTPYSIGQLDYMNMLLASQASYNIRALLTMMFVSIMLEFYAGKTLQNQWAICLAFIVLLFTSSCSSSLYALISCVIPIVIFVFVNYIREDNFNLKCIKNPIVYFPFLSVIIASIGILISKFMNMTDAVEGKAFTTGVNFGRNFINTLVGIFELFGGIKSDKSVAVLSAEGISLMLKLILIFLMLFSLFFIIRKSFLKKEHDKFIEMSLALIIVNLGILFFVDTTYGSVTFEYRYLIIPILPLFIYVGYLTDFISMHHNKSLRNIYFVGLVSICLILNIGLFSYAYRINDGYDQLKAIKTDIDNQGIGLVNVIRDSAVQNEVDGKILKTMDDSEFIVSDGSNVSWWVMSDTNLENSNYVGKTAILTQKNIFESLPSYYKDHAVLIDSFSYHDYNLYELQSNPFDYISGFPKRDRSKSFDFPYSYMYNTQNAVIDTNGILHSNGTAGTVLSGTVQAIKGEYSVILHYRMASNSQGSSILNLSENDQILSSVQLAPDKTDCVLQNISIKSTKILTISIEIPEGTIIEIESIEYKRKYLIVN</sequence>
<protein>
    <recommendedName>
        <fullName evidence="4">4-amino-4-deoxy-L-arabinose transferase</fullName>
    </recommendedName>
</protein>
<gene>
    <name evidence="2" type="ORF">SAMN05421659_10285</name>
</gene>
<feature type="transmembrane region" description="Helical" evidence="1">
    <location>
        <begin position="392"/>
        <end position="413"/>
    </location>
</feature>
<dbReference type="EMBL" id="FOJI01000002">
    <property type="protein sequence ID" value="SEV91241.1"/>
    <property type="molecule type" value="Genomic_DNA"/>
</dbReference>
<feature type="transmembrane region" description="Helical" evidence="1">
    <location>
        <begin position="299"/>
        <end position="319"/>
    </location>
</feature>
<feature type="transmembrane region" description="Helical" evidence="1">
    <location>
        <begin position="150"/>
        <end position="168"/>
    </location>
</feature>
<reference evidence="2 3" key="1">
    <citation type="submission" date="2016-10" db="EMBL/GenBank/DDBJ databases">
        <authorList>
            <person name="de Groot N.N."/>
        </authorList>
    </citation>
    <scope>NUCLEOTIDE SEQUENCE [LARGE SCALE GENOMIC DNA]</scope>
    <source>
        <strain evidence="2 3">DSM 9179</strain>
    </source>
</reference>